<feature type="compositionally biased region" description="Polar residues" evidence="2">
    <location>
        <begin position="61"/>
        <end position="72"/>
    </location>
</feature>
<feature type="region of interest" description="Disordered" evidence="2">
    <location>
        <begin position="415"/>
        <end position="649"/>
    </location>
</feature>
<feature type="compositionally biased region" description="Low complexity" evidence="2">
    <location>
        <begin position="1348"/>
        <end position="1368"/>
    </location>
</feature>
<feature type="region of interest" description="Disordered" evidence="2">
    <location>
        <begin position="1509"/>
        <end position="1552"/>
    </location>
</feature>
<feature type="region of interest" description="Disordered" evidence="2">
    <location>
        <begin position="1280"/>
        <end position="1419"/>
    </location>
</feature>
<feature type="coiled-coil region" evidence="1">
    <location>
        <begin position="1226"/>
        <end position="1256"/>
    </location>
</feature>
<protein>
    <recommendedName>
        <fullName evidence="5">PH domain-containing protein</fullName>
    </recommendedName>
</protein>
<dbReference type="Proteomes" id="UP000559027">
    <property type="component" value="Unassembled WGS sequence"/>
</dbReference>
<dbReference type="InterPro" id="IPR011993">
    <property type="entry name" value="PH-like_dom_sf"/>
</dbReference>
<evidence type="ECO:0000256" key="2">
    <source>
        <dbReference type="SAM" id="MobiDB-lite"/>
    </source>
</evidence>
<feature type="compositionally biased region" description="Polar residues" evidence="2">
    <location>
        <begin position="540"/>
        <end position="549"/>
    </location>
</feature>
<feature type="compositionally biased region" description="Polar residues" evidence="2">
    <location>
        <begin position="154"/>
        <end position="166"/>
    </location>
</feature>
<feature type="region of interest" description="Disordered" evidence="2">
    <location>
        <begin position="1"/>
        <end position="25"/>
    </location>
</feature>
<feature type="compositionally biased region" description="Polar residues" evidence="2">
    <location>
        <begin position="1396"/>
        <end position="1407"/>
    </location>
</feature>
<reference evidence="3 4" key="1">
    <citation type="journal article" date="2020" name="ISME J.">
        <title>Uncovering the hidden diversity of litter-decomposition mechanisms in mushroom-forming fungi.</title>
        <authorList>
            <person name="Floudas D."/>
            <person name="Bentzer J."/>
            <person name="Ahren D."/>
            <person name="Johansson T."/>
            <person name="Persson P."/>
            <person name="Tunlid A."/>
        </authorList>
    </citation>
    <scope>NUCLEOTIDE SEQUENCE [LARGE SCALE GENOMIC DNA]</scope>
    <source>
        <strain evidence="3 4">CBS 146.42</strain>
    </source>
</reference>
<feature type="coiled-coil region" evidence="1">
    <location>
        <begin position="952"/>
        <end position="995"/>
    </location>
</feature>
<evidence type="ECO:0008006" key="5">
    <source>
        <dbReference type="Google" id="ProtNLM"/>
    </source>
</evidence>
<organism evidence="3 4">
    <name type="scientific">Leucocoprinus leucothites</name>
    <dbReference type="NCBI Taxonomy" id="201217"/>
    <lineage>
        <taxon>Eukaryota</taxon>
        <taxon>Fungi</taxon>
        <taxon>Dikarya</taxon>
        <taxon>Basidiomycota</taxon>
        <taxon>Agaricomycotina</taxon>
        <taxon>Agaricomycetes</taxon>
        <taxon>Agaricomycetidae</taxon>
        <taxon>Agaricales</taxon>
        <taxon>Agaricineae</taxon>
        <taxon>Agaricaceae</taxon>
        <taxon>Leucocoprinus</taxon>
    </lineage>
</organism>
<evidence type="ECO:0000313" key="3">
    <source>
        <dbReference type="EMBL" id="KAF5357092.1"/>
    </source>
</evidence>
<keyword evidence="1" id="KW-0175">Coiled coil</keyword>
<keyword evidence="4" id="KW-1185">Reference proteome</keyword>
<feature type="region of interest" description="Disordered" evidence="2">
    <location>
        <begin position="39"/>
        <end position="380"/>
    </location>
</feature>
<feature type="compositionally biased region" description="Acidic residues" evidence="2">
    <location>
        <begin position="491"/>
        <end position="514"/>
    </location>
</feature>
<feature type="region of interest" description="Disordered" evidence="2">
    <location>
        <begin position="691"/>
        <end position="758"/>
    </location>
</feature>
<feature type="compositionally biased region" description="Low complexity" evidence="2">
    <location>
        <begin position="91"/>
        <end position="100"/>
    </location>
</feature>
<feature type="compositionally biased region" description="Low complexity" evidence="2">
    <location>
        <begin position="216"/>
        <end position="231"/>
    </location>
</feature>
<feature type="compositionally biased region" description="Low complexity" evidence="2">
    <location>
        <begin position="858"/>
        <end position="867"/>
    </location>
</feature>
<feature type="compositionally biased region" description="Basic and acidic residues" evidence="2">
    <location>
        <begin position="569"/>
        <end position="578"/>
    </location>
</feature>
<evidence type="ECO:0000313" key="4">
    <source>
        <dbReference type="Proteomes" id="UP000559027"/>
    </source>
</evidence>
<dbReference type="Gene3D" id="2.30.29.30">
    <property type="entry name" value="Pleckstrin-homology domain (PH domain)/Phosphotyrosine-binding domain (PTB)"/>
    <property type="match status" value="2"/>
</dbReference>
<feature type="compositionally biased region" description="Basic and acidic residues" evidence="2">
    <location>
        <begin position="1324"/>
        <end position="1333"/>
    </location>
</feature>
<feature type="compositionally biased region" description="Basic and acidic residues" evidence="2">
    <location>
        <begin position="1009"/>
        <end position="1020"/>
    </location>
</feature>
<feature type="compositionally biased region" description="Polar residues" evidence="2">
    <location>
        <begin position="1528"/>
        <end position="1544"/>
    </location>
</feature>
<feature type="compositionally biased region" description="Basic and acidic residues" evidence="2">
    <location>
        <begin position="41"/>
        <end position="50"/>
    </location>
</feature>
<feature type="region of interest" description="Disordered" evidence="2">
    <location>
        <begin position="833"/>
        <end position="891"/>
    </location>
</feature>
<evidence type="ECO:0000256" key="1">
    <source>
        <dbReference type="SAM" id="Coils"/>
    </source>
</evidence>
<dbReference type="PANTHER" id="PTHR37283">
    <property type="entry name" value="PH DOMAIN-CONTAINING PROTEIN YHR131C"/>
    <property type="match status" value="1"/>
</dbReference>
<feature type="compositionally biased region" description="Low complexity" evidence="2">
    <location>
        <begin position="631"/>
        <end position="646"/>
    </location>
</feature>
<feature type="region of interest" description="Disordered" evidence="2">
    <location>
        <begin position="1009"/>
        <end position="1052"/>
    </location>
</feature>
<name>A0A8H5G2E7_9AGAR</name>
<feature type="compositionally biased region" description="Basic and acidic residues" evidence="2">
    <location>
        <begin position="76"/>
        <end position="90"/>
    </location>
</feature>
<feature type="compositionally biased region" description="Low complexity" evidence="2">
    <location>
        <begin position="429"/>
        <end position="445"/>
    </location>
</feature>
<feature type="compositionally biased region" description="Polar residues" evidence="2">
    <location>
        <begin position="1372"/>
        <end position="1387"/>
    </location>
</feature>
<dbReference type="SUPFAM" id="SSF50729">
    <property type="entry name" value="PH domain-like"/>
    <property type="match status" value="1"/>
</dbReference>
<feature type="compositionally biased region" description="Low complexity" evidence="2">
    <location>
        <begin position="1408"/>
        <end position="1419"/>
    </location>
</feature>
<feature type="compositionally biased region" description="Low complexity" evidence="2">
    <location>
        <begin position="579"/>
        <end position="591"/>
    </location>
</feature>
<feature type="compositionally biased region" description="Low complexity" evidence="2">
    <location>
        <begin position="1294"/>
        <end position="1311"/>
    </location>
</feature>
<sequence length="1552" mass="166649">MEERPRANSALHIRPAQQTRTNKILQSLSQFKGFIRISGRKARDDRDAERFPYPSQMDFMRSNTSTKPSMSQPHLGLERRMKNGHHDSEVSKLSGSSERLSGSRDETPPQRKPSINQDFPLRTHPRSSQSLKESDPPLPRLPSPTHSDKPIQPPTGTENTIITGSGTVIDGLPPVMDPMYSLVAQAEDRPTTAPVVSSSPRAQPESKRPSSQRRPSTATSTVTTSSNATTVKAPGPLLKLKRSFSQLRLNSFSKQQSDVTSPNSGRGQPPPLPSPKSTSTPVRSTSPLTSSPSPVHVPNSPTSTPASSTRAPPTLADTTPTPISAPTSATTPHPQLHYPNMIASGALAPMSLPKPMPPHSGNLQRRAPAQPPKLSLPPVNHRISLTIPPALTTDDGPVKFSPTIISRPMPLPIMNLPTLTSRSDSLKPASGASSAIASGSGVAAGRDLGKQKAAKGKSQKDEERRAGKQHLKSMPALPIQGTGRGVKGHEETDDMEDDDESADDDDELDEEEDSSSSRLDNSRSGFLAPDMSEDSFRSGFDSSMGSIASSVGLGHSSPPSTMSGATARHAREGERERTSSSGSSYHSALSGFHPNHPPSAPEFAGLGIGAVPILKEPTPPRRYFTQHNQASLPSSSSRSQLSSSSQIQPYIQTKQGSLYHNAGLPEVDTSKLDLSFLSTSSPTIAVDVKGKGKARDLGSPSAPGPFGPTAAIVTGGTARTDYNYDPSKTPTASTPASSTISATKYAGTSGGGNIRGPVGGSVPGLRAQGTKAHSHLHGQSSMTSAMTQSPTGTIKEVSLHYPGSGGGDKNGSGDYFTAKGFGTGSGVIAGGMAAGATSSPRPVSAYYHTHSSRPPLHSPSTSYTSYPHSRHSVALSPSPQVQTPKPGVGGMRTPGSLFSAIPTPKRSSTLYGPGGGHGQDVWSMGSGIREEGQAFSMPKMYKRASQSLIDLHTIETKEMKRLMEEEARAEEDMELAKLREREKEKEKEKASLKDRSGIVKEVVVTKEREKRRSTYDKIKEDDGDEDEDDEEAVAEKRDQLAPEVPSKVAMSSSPIITTATAAIATNVHDDAPPAFSSISMPAPTAATKKQNRLSTASHYLRRRRSMPMYDETSEPPPYPSFAPYPPAKYKVMPREDEGRERLPPYTNPVYLKAIMPRKIEFIAPGVQAKDRKWRRMMVVLEGTVLRVYKCPPGHAGVGVLGEWWEKQVGAGDVSLQPTHGGGVSNIQIETRESRRLAEERRDIERQIQRIMKSEDESGVYGGDDGEPDVVFVPAPAILVQEGAPPRSRAESGASAQTPTMSTSSSSRSKFTQFLKPGARHHSRSKSDHVHPSERNTPSQSPRPSLNIPSGSGATTPGGSTGGARSPSPFAGSVSTRAQTPMSSSSLSIGGMDGRETPTSSTFSSMGDQQQQWHQLQQQQKLQPSLARKYLYSNRERDFLPDPDPADLVREYTLQHAESGIGNDYLKRKNVIRLRLEGEQFLLQARDVTGVVEWIEALQAATNIALDLDERPMPRGPLFPRRRRRRRPQTGNTNDQNTAAGTSNAVGPPVATV</sequence>
<feature type="compositionally biased region" description="Low complexity" evidence="2">
    <location>
        <begin position="275"/>
        <end position="332"/>
    </location>
</feature>
<feature type="compositionally biased region" description="Polar residues" evidence="2">
    <location>
        <begin position="243"/>
        <end position="266"/>
    </location>
</feature>
<proteinExistence type="predicted"/>
<feature type="compositionally biased region" description="Polar residues" evidence="2">
    <location>
        <begin position="16"/>
        <end position="25"/>
    </location>
</feature>
<feature type="compositionally biased region" description="Polar residues" evidence="2">
    <location>
        <begin position="1334"/>
        <end position="1347"/>
    </location>
</feature>
<dbReference type="EMBL" id="JAACJO010000006">
    <property type="protein sequence ID" value="KAF5357092.1"/>
    <property type="molecule type" value="Genomic_DNA"/>
</dbReference>
<dbReference type="OrthoDB" id="5865767at2759"/>
<dbReference type="PANTHER" id="PTHR37283:SF1">
    <property type="entry name" value="PH DOMAIN-CONTAINING PROTEIN YHR131C"/>
    <property type="match status" value="1"/>
</dbReference>
<accession>A0A8H5G2E7</accession>
<feature type="compositionally biased region" description="Low complexity" evidence="2">
    <location>
        <begin position="726"/>
        <end position="744"/>
    </location>
</feature>
<feature type="compositionally biased region" description="Gly residues" evidence="2">
    <location>
        <begin position="748"/>
        <end position="758"/>
    </location>
</feature>
<gene>
    <name evidence="3" type="ORF">D9756_006563</name>
</gene>
<comment type="caution">
    <text evidence="3">The sequence shown here is derived from an EMBL/GenBank/DDBJ whole genome shotgun (WGS) entry which is preliminary data.</text>
</comment>
<feature type="compositionally biased region" description="Acidic residues" evidence="2">
    <location>
        <begin position="1021"/>
        <end position="1032"/>
    </location>
</feature>